<proteinExistence type="predicted"/>
<organism evidence="1">
    <name type="scientific">marine sediment metagenome</name>
    <dbReference type="NCBI Taxonomy" id="412755"/>
    <lineage>
        <taxon>unclassified sequences</taxon>
        <taxon>metagenomes</taxon>
        <taxon>ecological metagenomes</taxon>
    </lineage>
</organism>
<comment type="caution">
    <text evidence="1">The sequence shown here is derived from an EMBL/GenBank/DDBJ whole genome shotgun (WGS) entry which is preliminary data.</text>
</comment>
<dbReference type="Pfam" id="PF19663">
    <property type="entry name" value="DUF6166"/>
    <property type="match status" value="1"/>
</dbReference>
<dbReference type="EMBL" id="BARV01000194">
    <property type="protein sequence ID" value="GAH94857.1"/>
    <property type="molecule type" value="Genomic_DNA"/>
</dbReference>
<accession>X1JL96</accession>
<gene>
    <name evidence="1" type="ORF">S06H3_00886</name>
</gene>
<reference evidence="1" key="1">
    <citation type="journal article" date="2014" name="Front. Microbiol.">
        <title>High frequency of phylogenetically diverse reductive dehalogenase-homologous genes in deep subseafloor sedimentary metagenomes.</title>
        <authorList>
            <person name="Kawai M."/>
            <person name="Futagami T."/>
            <person name="Toyoda A."/>
            <person name="Takaki Y."/>
            <person name="Nishi S."/>
            <person name="Hori S."/>
            <person name="Arai W."/>
            <person name="Tsubouchi T."/>
            <person name="Morono Y."/>
            <person name="Uchiyama I."/>
            <person name="Ito T."/>
            <person name="Fujiyama A."/>
            <person name="Inagaki F."/>
            <person name="Takami H."/>
        </authorList>
    </citation>
    <scope>NUCLEOTIDE SEQUENCE</scope>
    <source>
        <strain evidence="1">Expedition CK06-06</strain>
    </source>
</reference>
<dbReference type="AlphaFoldDB" id="X1JL96"/>
<evidence type="ECO:0000313" key="1">
    <source>
        <dbReference type="EMBL" id="GAH94857.1"/>
    </source>
</evidence>
<sequence>GIKTDIAGYWTTKRVQIGVKELLPGASLRVCSHSPDGFNWGYGGSGPAQLALAILLEVTRDERFSVSHHQAFKWDVIARLPTDNFTLPIKDVHLWLKKERR</sequence>
<name>X1JL96_9ZZZZ</name>
<feature type="non-terminal residue" evidence="1">
    <location>
        <position position="1"/>
    </location>
</feature>
<dbReference type="InterPro" id="IPR046164">
    <property type="entry name" value="DUF6166"/>
</dbReference>
<protein>
    <submittedName>
        <fullName evidence="1">Uncharacterized protein</fullName>
    </submittedName>
</protein>